<keyword evidence="2" id="KW-1185">Reference proteome</keyword>
<dbReference type="Proteomes" id="UP001163324">
    <property type="component" value="Chromosome 1"/>
</dbReference>
<organism evidence="1 2">
    <name type="scientific">Trichothecium roseum</name>
    <dbReference type="NCBI Taxonomy" id="47278"/>
    <lineage>
        <taxon>Eukaryota</taxon>
        <taxon>Fungi</taxon>
        <taxon>Dikarya</taxon>
        <taxon>Ascomycota</taxon>
        <taxon>Pezizomycotina</taxon>
        <taxon>Sordariomycetes</taxon>
        <taxon>Hypocreomycetidae</taxon>
        <taxon>Hypocreales</taxon>
        <taxon>Hypocreales incertae sedis</taxon>
        <taxon>Trichothecium</taxon>
    </lineage>
</organism>
<dbReference type="EMBL" id="CM047940">
    <property type="protein sequence ID" value="KAI9904759.1"/>
    <property type="molecule type" value="Genomic_DNA"/>
</dbReference>
<evidence type="ECO:0000313" key="2">
    <source>
        <dbReference type="Proteomes" id="UP001163324"/>
    </source>
</evidence>
<gene>
    <name evidence="1" type="ORF">N3K66_001288</name>
</gene>
<comment type="caution">
    <text evidence="1">The sequence shown here is derived from an EMBL/GenBank/DDBJ whole genome shotgun (WGS) entry which is preliminary data.</text>
</comment>
<evidence type="ECO:0000313" key="1">
    <source>
        <dbReference type="EMBL" id="KAI9904759.1"/>
    </source>
</evidence>
<name>A0ACC0VEM8_9HYPO</name>
<sequence>MPSSSEARHALDKQNMRTAKPPRGSRLSLRPFYTTLFLISLLTAYSFLLHTQARDTRQHGLNTDAHVLRRSSKEPEPECSQVHHAADQCAFIKEYCKDDDAGLLPYLSLYYCHMAQVKGLAFIILVGWLGLLFTTIGIAASDFFSVNLSTIATILGLSESLAGVTFLAFGNGSPDVFSTFAAMSSNSASMAVGELIGAASFITGVVAGSMALVREFRVDKKTYARDICFFIVAVAFTMVFLADGHLRFWECCAMIAYYIVYVITVVLHHWYTTSRRRRLKREGEARSHVYGTVGYSGDELAGEPYRDDPDDVDQPASAQSNAVPDISVLEQGPRIEVEGQPPIIDRDIEEIDSLDEDHERMVAAEVASSMRVLRTNKKRSNTLNPIRPSLVGALEFRSALAQLQRESNLKLSNMHGRSYSEAHLHNQRRARAGSDAGGAPAARSSHTVDVLGSNIEGRHRALSSGAEPASLAPDLLSADADDANAQQQNPNERSPGVSGTWQTQDGSLAPPPVGPSGSAVLSPGSDDLSNISPRLNLQIPSTRHSSQSGGSSPNTPFPQYTDSPMVFTPAHNEQSDFFLPAPAQSLPQRDRPFADLHAPVEPSKPMRWWPYSVLPPLHILFATLFPTLQGWKEKTIWDKFVSLISVPSILLLVLTLPVVESETSEEDDDASVAATYLDNRSRRNTGHLAPPVSVQPGAIEPESEWERYRRRTISRNSSYHSLNSAAQSSPLLALNNEETLVQPQGQADRENYQPTSYLTVPKPASDVPSISNANDELVSWNRWLICVQLFTGPLFSVFILWANMREDMASPGKTLLKMMLWTLLASLILLGGLLVLTTEYRRPKYHYVLCFMGFMISIAWISTVAGEVVGVLKTLGVILGISEALLGLTIFAAGNSVGDLVADITVARLGYPVMALSACFGGPMLNILLGIGIGGVLMMVKSANHSHQKHPDRPLTYGPYRVQVGGTLMISAITLLVILVGLLIAVPMNKWILSRKIGYTLIAMWAISTIVNVIVEVTGVWGDVA</sequence>
<protein>
    <submittedName>
        <fullName evidence="1">Uncharacterized protein</fullName>
    </submittedName>
</protein>
<accession>A0ACC0VEM8</accession>
<reference evidence="1" key="1">
    <citation type="submission" date="2022-10" db="EMBL/GenBank/DDBJ databases">
        <title>Complete Genome of Trichothecium roseum strain YXFP-22015, a Plant Pathogen Isolated from Citrus.</title>
        <authorList>
            <person name="Wang Y."/>
            <person name="Zhu L."/>
        </authorList>
    </citation>
    <scope>NUCLEOTIDE SEQUENCE</scope>
    <source>
        <strain evidence="1">YXFP-22015</strain>
    </source>
</reference>
<proteinExistence type="predicted"/>